<reference evidence="1" key="1">
    <citation type="submission" date="2019-02" db="EMBL/GenBank/DDBJ databases">
        <authorList>
            <person name="Gruber-Vodicka R. H."/>
            <person name="Seah K. B. B."/>
        </authorList>
    </citation>
    <scope>NUCLEOTIDE SEQUENCE</scope>
    <source>
        <strain evidence="1">BECK_BZ106</strain>
    </source>
</reference>
<proteinExistence type="predicted"/>
<gene>
    <name evidence="1" type="ORF">BECKFW1821B_GA0114236_10662</name>
</gene>
<evidence type="ECO:0000313" key="1">
    <source>
        <dbReference type="EMBL" id="VFJ61495.1"/>
    </source>
</evidence>
<dbReference type="EMBL" id="CAADFD010000066">
    <property type="protein sequence ID" value="VFJ61495.1"/>
    <property type="molecule type" value="Genomic_DNA"/>
</dbReference>
<dbReference type="AlphaFoldDB" id="A0A450T4F7"/>
<organism evidence="1">
    <name type="scientific">Candidatus Kentrum sp. FW</name>
    <dbReference type="NCBI Taxonomy" id="2126338"/>
    <lineage>
        <taxon>Bacteria</taxon>
        <taxon>Pseudomonadati</taxon>
        <taxon>Pseudomonadota</taxon>
        <taxon>Gammaproteobacteria</taxon>
        <taxon>Candidatus Kentrum</taxon>
    </lineage>
</organism>
<sequence length="102" mass="11843">MREKYRKSGRATRAEEGSGLSFFPALLHGTQLMQLCRNCYGKRKDLTPPPSPVRIPVIRDYLLIRLLGILDRPAADRKNVSRYHLHDKIFEKAFEKAFEKTL</sequence>
<protein>
    <submittedName>
        <fullName evidence="1">Uncharacterized protein</fullName>
    </submittedName>
</protein>
<accession>A0A450T4F7</accession>
<name>A0A450T4F7_9GAMM</name>